<reference evidence="2" key="1">
    <citation type="submission" date="2014-05" db="EMBL/GenBank/DDBJ databases">
        <title>The transcriptome of the halophilic microalga Tetraselmis sp. GSL018 isolated from the Great Salt Lake, Utah.</title>
        <authorList>
            <person name="Jinkerson R.E."/>
            <person name="D'Adamo S."/>
            <person name="Posewitz M.C."/>
        </authorList>
    </citation>
    <scope>NUCLEOTIDE SEQUENCE</scope>
    <source>
        <strain evidence="2">GSL018</strain>
    </source>
</reference>
<dbReference type="AlphaFoldDB" id="A0A061RBL8"/>
<feature type="region of interest" description="Disordered" evidence="1">
    <location>
        <begin position="82"/>
        <end position="111"/>
    </location>
</feature>
<accession>A0A061RBL8</accession>
<dbReference type="EMBL" id="GBEZ01018395">
    <property type="protein sequence ID" value="JAC68035.1"/>
    <property type="molecule type" value="Transcribed_RNA"/>
</dbReference>
<proteinExistence type="predicted"/>
<evidence type="ECO:0000256" key="1">
    <source>
        <dbReference type="SAM" id="MobiDB-lite"/>
    </source>
</evidence>
<protein>
    <submittedName>
        <fullName evidence="2">Uncharacterized protein</fullName>
    </submittedName>
</protein>
<evidence type="ECO:0000313" key="2">
    <source>
        <dbReference type="EMBL" id="JAC68035.1"/>
    </source>
</evidence>
<sequence length="172" mass="18156">MASLGPSSSVIEQGRKGYMLTLVQPTWILCARISTEGSNDSDLPKILPPPVRPSSSWPFAVLPFCCRSDSASRALGQCQCTPASSAPNPVFCAGRDPHDEPGRSRSSPLHGAEKPLARAKCSVPISPPPGPARSRPQALLLLCALRHLRAPPPPAPAALLPAISVPRCPFFP</sequence>
<gene>
    <name evidence="2" type="ORF">TSPGSL018_9676</name>
</gene>
<feature type="non-terminal residue" evidence="2">
    <location>
        <position position="172"/>
    </location>
</feature>
<name>A0A061RBL8_9CHLO</name>
<organism evidence="2">
    <name type="scientific">Tetraselmis sp. GSL018</name>
    <dbReference type="NCBI Taxonomy" id="582737"/>
    <lineage>
        <taxon>Eukaryota</taxon>
        <taxon>Viridiplantae</taxon>
        <taxon>Chlorophyta</taxon>
        <taxon>core chlorophytes</taxon>
        <taxon>Chlorodendrophyceae</taxon>
        <taxon>Chlorodendrales</taxon>
        <taxon>Chlorodendraceae</taxon>
        <taxon>Tetraselmis</taxon>
    </lineage>
</organism>